<dbReference type="EMBL" id="BJTG01000004">
    <property type="protein sequence ID" value="GEJ57084.1"/>
    <property type="molecule type" value="Genomic_DNA"/>
</dbReference>
<dbReference type="InterPro" id="IPR036280">
    <property type="entry name" value="Multihaem_cyt_sf"/>
</dbReference>
<evidence type="ECO:0000256" key="2">
    <source>
        <dbReference type="SAM" id="SignalP"/>
    </source>
</evidence>
<dbReference type="RefSeq" id="WP_176064573.1">
    <property type="nucleotide sequence ID" value="NZ_BJTG01000004.1"/>
</dbReference>
<dbReference type="PANTHER" id="PTHR35038:SF8">
    <property type="entry name" value="C-TYPE POLYHEME CYTOCHROME OMCC"/>
    <property type="match status" value="1"/>
</dbReference>
<comment type="caution">
    <text evidence="3">The sequence shown here is derived from an EMBL/GenBank/DDBJ whole genome shotgun (WGS) entry which is preliminary data.</text>
</comment>
<dbReference type="PROSITE" id="PS51257">
    <property type="entry name" value="PROKAR_LIPOPROTEIN"/>
    <property type="match status" value="1"/>
</dbReference>
<sequence>MTRTTRWSATLAAAAGLSLLVAGCGGSADGATWQRRVVSKRPAATATQCTPTGAHAKHDASGIACAVCHPCGGVLAFNGYTYTGGTSATGTLTPGSGTTPTTCGVGCHSPLGAPAHTVAWNQGTLNCTDCHTLTALPATHPALGIANPTRDDCQICHDVTKHTQGTVKFISHATSWMDQADPGFHAFSADKSLATCQACHGQDLKGGSVGVACGQCHDQALPAGVTTWSQNCVMCHGGTDNQTGAPPRATWGQASDPVRVGAHSAHLAPTAISPGFGCVVCHVKPADAFAAGHIDGPTATVTFGGTAVGDTPPAAWNRAAPTCSGTYCHGNMRNGNTANAPDWTKVGQQQAACGTCHGIPPPAPHPKSGSSLTVCSICHDKTMNPDGTMIPPSNGGLHLDGAIEASGHDPSWIDPTSPDFHAFTAVRGLSSCKTCHGALLDGGVSGVACADCHNGSRASNFATCIGCHGGDANATGAPPRTIWGQGNDLIRVGAHTKHVGSTLATPFDCAVCHVTPTDMFSPGHIDGPYATVTFGGVATKGFAPPAYSRPNGATCASTYCHGGFKGTYTYTSWDWSLDQPVYVTVSYAGKNATPAWTDGPMTCGSCHGNPPRTGYWHSGNHGGGNQCQVCHPDATGTTAGVGTGISNPALHVNGAVDVAPRWGSSCFGCH</sequence>
<feature type="chain" id="PRO_5029717899" description="Cytochrome C family protein" evidence="2">
    <location>
        <begin position="23"/>
        <end position="670"/>
    </location>
</feature>
<dbReference type="SUPFAM" id="SSF48695">
    <property type="entry name" value="Multiheme cytochromes"/>
    <property type="match status" value="2"/>
</dbReference>
<dbReference type="PANTHER" id="PTHR35038">
    <property type="entry name" value="DISSIMILATORY SULFITE REDUCTASE SIRA"/>
    <property type="match status" value="1"/>
</dbReference>
<proteinExistence type="predicted"/>
<feature type="signal peptide" evidence="2">
    <location>
        <begin position="1"/>
        <end position="22"/>
    </location>
</feature>
<evidence type="ECO:0000313" key="4">
    <source>
        <dbReference type="Proteomes" id="UP000503640"/>
    </source>
</evidence>
<dbReference type="GO" id="GO:0016491">
    <property type="term" value="F:oxidoreductase activity"/>
    <property type="evidence" value="ECO:0007669"/>
    <property type="project" value="TreeGrafter"/>
</dbReference>
<dbReference type="Gene3D" id="3.90.10.10">
    <property type="entry name" value="Cytochrome C3"/>
    <property type="match status" value="2"/>
</dbReference>
<evidence type="ECO:0000313" key="3">
    <source>
        <dbReference type="EMBL" id="GEJ57084.1"/>
    </source>
</evidence>
<keyword evidence="1 2" id="KW-0732">Signal</keyword>
<protein>
    <recommendedName>
        <fullName evidence="5">Cytochrome C family protein</fullName>
    </recommendedName>
</protein>
<dbReference type="NCBIfam" id="TIGR01904">
    <property type="entry name" value="GSu_C4xC__C2xCH"/>
    <property type="match status" value="1"/>
</dbReference>
<dbReference type="AlphaFoldDB" id="A0A7I9VKY8"/>
<dbReference type="Proteomes" id="UP000503640">
    <property type="component" value="Unassembled WGS sequence"/>
</dbReference>
<name>A0A7I9VKY8_9BACT</name>
<keyword evidence="4" id="KW-1185">Reference proteome</keyword>
<dbReference type="Pfam" id="PF09698">
    <property type="entry name" value="GSu_C4xC__C2xCH"/>
    <property type="match status" value="1"/>
</dbReference>
<reference evidence="4" key="1">
    <citation type="journal article" date="2020" name="Appl. Environ. Microbiol.">
        <title>Diazotrophic Anaeromyxobacter Isolates from Soils.</title>
        <authorList>
            <person name="Masuda Y."/>
            <person name="Yamanaka H."/>
            <person name="Xu Z.X."/>
            <person name="Shiratori Y."/>
            <person name="Aono T."/>
            <person name="Amachi S."/>
            <person name="Senoo K."/>
            <person name="Itoh H."/>
        </authorList>
    </citation>
    <scope>NUCLEOTIDE SEQUENCE [LARGE SCALE GENOMIC DNA]</scope>
    <source>
        <strain evidence="4">R267</strain>
    </source>
</reference>
<evidence type="ECO:0008006" key="5">
    <source>
        <dbReference type="Google" id="ProtNLM"/>
    </source>
</evidence>
<dbReference type="InterPro" id="IPR010176">
    <property type="entry name" value="C4xCH_C2xCH_motif_GEOSU"/>
</dbReference>
<accession>A0A7I9VKY8</accession>
<organism evidence="3 4">
    <name type="scientific">Anaeromyxobacter diazotrophicus</name>
    <dbReference type="NCBI Taxonomy" id="2590199"/>
    <lineage>
        <taxon>Bacteria</taxon>
        <taxon>Pseudomonadati</taxon>
        <taxon>Myxococcota</taxon>
        <taxon>Myxococcia</taxon>
        <taxon>Myxococcales</taxon>
        <taxon>Cystobacterineae</taxon>
        <taxon>Anaeromyxobacteraceae</taxon>
        <taxon>Anaeromyxobacter</taxon>
    </lineage>
</organism>
<gene>
    <name evidence="3" type="ORF">AMYX_18250</name>
</gene>
<evidence type="ECO:0000256" key="1">
    <source>
        <dbReference type="ARBA" id="ARBA00022729"/>
    </source>
</evidence>
<dbReference type="InterPro" id="IPR051829">
    <property type="entry name" value="Multiheme_Cytochr_ET"/>
</dbReference>